<organism evidence="1 2">
    <name type="scientific">Luteococcus sanguinis</name>
    <dbReference type="NCBI Taxonomy" id="174038"/>
    <lineage>
        <taxon>Bacteria</taxon>
        <taxon>Bacillati</taxon>
        <taxon>Actinomycetota</taxon>
        <taxon>Actinomycetes</taxon>
        <taxon>Propionibacteriales</taxon>
        <taxon>Propionibacteriaceae</taxon>
        <taxon>Luteococcus</taxon>
    </lineage>
</organism>
<keyword evidence="1" id="KW-0647">Proteasome</keyword>
<evidence type="ECO:0000313" key="2">
    <source>
        <dbReference type="Proteomes" id="UP001596266"/>
    </source>
</evidence>
<name>A0ABW1X406_9ACTN</name>
<reference evidence="2" key="1">
    <citation type="journal article" date="2019" name="Int. J. Syst. Evol. Microbiol.">
        <title>The Global Catalogue of Microorganisms (GCM) 10K type strain sequencing project: providing services to taxonomists for standard genome sequencing and annotation.</title>
        <authorList>
            <consortium name="The Broad Institute Genomics Platform"/>
            <consortium name="The Broad Institute Genome Sequencing Center for Infectious Disease"/>
            <person name="Wu L."/>
            <person name="Ma J."/>
        </authorList>
    </citation>
    <scope>NUCLEOTIDE SEQUENCE [LARGE SCALE GENOMIC DNA]</scope>
    <source>
        <strain evidence="2">CGMCC 1.15277</strain>
    </source>
</reference>
<dbReference type="RefSeq" id="WP_343885601.1">
    <property type="nucleotide sequence ID" value="NZ_BAAAKI010000009.1"/>
</dbReference>
<dbReference type="PANTHER" id="PTHR42307:SF3">
    <property type="entry name" value="PUP--PROTEIN LIGASE"/>
    <property type="match status" value="1"/>
</dbReference>
<sequence length="482" mass="53021">MGGTALSVRAHGLETEYGLQVRVLTASGRWRRLGSDEAGEALFAPVAEANRATNVYLRNGGRLYLDVGSHPEYATAECATIGDLVAQDRAGDVVVDQLADRLVEHLADQGEQARVSVFKNNVDSHGNSWGSHENYQVAREPGDGVDELADALSGFLVTRQLTSGAGHWERDRLGVGRFLLSQRAAHMWDPVGTATTRSRPLVNTRDEPHADPARHRRLHVICGDSTLIDATTALRVGSTELVLRAIEAGQRLDAMVPADTGPAIRAVAGDVTGRVRFDGRAGQLTALDVQRAWWQLTAPFADDDELRRVHETWGRVLDAVQDDRLDEVAHLVDWVAKRRVLLAEQGRRGLRADDPRLAQIDLVWHDIRSGQGLCRLAEARGQVERWVGADVVRRAVDQPPVTRAALRSRFVTAAQQNQRQYTVDWMRFTCHDLADGHASVPDPLCAQDVVVDELVARMASEPRTSAMRRVADPRGPEMPPVV</sequence>
<dbReference type="Pfam" id="PF03136">
    <property type="entry name" value="Pup_ligase"/>
    <property type="match status" value="1"/>
</dbReference>
<gene>
    <name evidence="1" type="ORF">ACFP57_06380</name>
</gene>
<dbReference type="Proteomes" id="UP001596266">
    <property type="component" value="Unassembled WGS sequence"/>
</dbReference>
<proteinExistence type="predicted"/>
<dbReference type="EMBL" id="JBHSUA010000013">
    <property type="protein sequence ID" value="MFC6396611.1"/>
    <property type="molecule type" value="Genomic_DNA"/>
</dbReference>
<comment type="caution">
    <text evidence="1">The sequence shown here is derived from an EMBL/GenBank/DDBJ whole genome shotgun (WGS) entry which is preliminary data.</text>
</comment>
<dbReference type="PANTHER" id="PTHR42307">
    <property type="entry name" value="PUP DEAMIDASE/DEPUPYLASE"/>
    <property type="match status" value="1"/>
</dbReference>
<dbReference type="GO" id="GO:0000502">
    <property type="term" value="C:proteasome complex"/>
    <property type="evidence" value="ECO:0007669"/>
    <property type="project" value="UniProtKB-KW"/>
</dbReference>
<dbReference type="InterPro" id="IPR004347">
    <property type="entry name" value="Pup_ligase/deamidase"/>
</dbReference>
<protein>
    <submittedName>
        <fullName evidence="1">Proteasome accessory factor PafA2 family protein</fullName>
    </submittedName>
</protein>
<keyword evidence="2" id="KW-1185">Reference proteome</keyword>
<accession>A0ABW1X406</accession>
<evidence type="ECO:0000313" key="1">
    <source>
        <dbReference type="EMBL" id="MFC6396611.1"/>
    </source>
</evidence>